<evidence type="ECO:0000256" key="10">
    <source>
        <dbReference type="ARBA" id="ARBA00023136"/>
    </source>
</evidence>
<dbReference type="Gene3D" id="2.10.25.140">
    <property type="match status" value="1"/>
</dbReference>
<dbReference type="InterPro" id="IPR000152">
    <property type="entry name" value="EGF-type_Asp/Asn_hydroxyl_site"/>
</dbReference>
<keyword evidence="5 15" id="KW-0812">Transmembrane</keyword>
<keyword evidence="10 15" id="KW-0472">Membrane</keyword>
<dbReference type="InterPro" id="IPR018097">
    <property type="entry name" value="EGF_Ca-bd_CS"/>
</dbReference>
<dbReference type="PRINTS" id="PR00010">
    <property type="entry name" value="EGFBLOOD"/>
</dbReference>
<dbReference type="OrthoDB" id="10043185at2759"/>
<evidence type="ECO:0000256" key="14">
    <source>
        <dbReference type="PROSITE-ProRule" id="PRU00377"/>
    </source>
</evidence>
<dbReference type="GO" id="GO:0007219">
    <property type="term" value="P:Notch signaling pathway"/>
    <property type="evidence" value="ECO:0007669"/>
    <property type="project" value="TreeGrafter"/>
</dbReference>
<evidence type="ECO:0000259" key="16">
    <source>
        <dbReference type="PROSITE" id="PS50026"/>
    </source>
</evidence>
<dbReference type="Proteomes" id="UP000749559">
    <property type="component" value="Unassembled WGS sequence"/>
</dbReference>
<evidence type="ECO:0000256" key="1">
    <source>
        <dbReference type="ARBA" id="ARBA00004251"/>
    </source>
</evidence>
<feature type="disulfide bond" evidence="13">
    <location>
        <begin position="70"/>
        <end position="79"/>
    </location>
</feature>
<dbReference type="PROSITE" id="PS01187">
    <property type="entry name" value="EGF_CA"/>
    <property type="match status" value="1"/>
</dbReference>
<reference evidence="18" key="1">
    <citation type="submission" date="2022-03" db="EMBL/GenBank/DDBJ databases">
        <authorList>
            <person name="Martin C."/>
        </authorList>
    </citation>
    <scope>NUCLEOTIDE SEQUENCE</scope>
</reference>
<dbReference type="PROSITE" id="PS00010">
    <property type="entry name" value="ASX_HYDROXYL"/>
    <property type="match status" value="1"/>
</dbReference>
<feature type="disulfide bond" evidence="14">
    <location>
        <begin position="142"/>
        <end position="151"/>
    </location>
</feature>
<dbReference type="Pfam" id="PF00008">
    <property type="entry name" value="EGF"/>
    <property type="match status" value="2"/>
</dbReference>
<proteinExistence type="predicted"/>
<keyword evidence="12" id="KW-0325">Glycoprotein</keyword>
<dbReference type="GO" id="GO:0005886">
    <property type="term" value="C:plasma membrane"/>
    <property type="evidence" value="ECO:0007669"/>
    <property type="project" value="UniProtKB-SubCell"/>
</dbReference>
<keyword evidence="9 15" id="KW-1133">Transmembrane helix</keyword>
<evidence type="ECO:0000256" key="8">
    <source>
        <dbReference type="ARBA" id="ARBA00022837"/>
    </source>
</evidence>
<evidence type="ECO:0000256" key="11">
    <source>
        <dbReference type="ARBA" id="ARBA00023157"/>
    </source>
</evidence>
<keyword evidence="8" id="KW-0106">Calcium</keyword>
<dbReference type="InterPro" id="IPR001774">
    <property type="entry name" value="DSL"/>
</dbReference>
<evidence type="ECO:0000256" key="9">
    <source>
        <dbReference type="ARBA" id="ARBA00022989"/>
    </source>
</evidence>
<dbReference type="PROSITE" id="PS50026">
    <property type="entry name" value="EGF_3"/>
    <property type="match status" value="4"/>
</dbReference>
<evidence type="ECO:0000313" key="19">
    <source>
        <dbReference type="Proteomes" id="UP000749559"/>
    </source>
</evidence>
<dbReference type="SMART" id="SM00051">
    <property type="entry name" value="DSL"/>
    <property type="match status" value="1"/>
</dbReference>
<evidence type="ECO:0000256" key="7">
    <source>
        <dbReference type="ARBA" id="ARBA00022737"/>
    </source>
</evidence>
<keyword evidence="11 13" id="KW-1015">Disulfide bond</keyword>
<evidence type="ECO:0000256" key="13">
    <source>
        <dbReference type="PROSITE-ProRule" id="PRU00076"/>
    </source>
</evidence>
<dbReference type="GO" id="GO:0005509">
    <property type="term" value="F:calcium ion binding"/>
    <property type="evidence" value="ECO:0007669"/>
    <property type="project" value="InterPro"/>
</dbReference>
<keyword evidence="6 15" id="KW-0732">Signal</keyword>
<evidence type="ECO:0000256" key="12">
    <source>
        <dbReference type="ARBA" id="ARBA00023180"/>
    </source>
</evidence>
<feature type="non-terminal residue" evidence="18">
    <location>
        <position position="340"/>
    </location>
</feature>
<feature type="disulfide bond" evidence="13">
    <location>
        <begin position="32"/>
        <end position="41"/>
    </location>
</feature>
<comment type="subcellular location">
    <subcellularLocation>
        <location evidence="1">Cell membrane</location>
        <topology evidence="1">Single-pass type I membrane protein</topology>
    </subcellularLocation>
    <subcellularLocation>
        <location evidence="15">Membrane</location>
        <topology evidence="15">Single-pass type I membrane protein</topology>
    </subcellularLocation>
</comment>
<keyword evidence="2 15" id="KW-0217">Developmental protein</keyword>
<dbReference type="Gene3D" id="2.10.25.10">
    <property type="entry name" value="Laminin"/>
    <property type="match status" value="3"/>
</dbReference>
<evidence type="ECO:0000256" key="4">
    <source>
        <dbReference type="ARBA" id="ARBA00022536"/>
    </source>
</evidence>
<dbReference type="GO" id="GO:0005112">
    <property type="term" value="F:Notch binding"/>
    <property type="evidence" value="ECO:0007669"/>
    <property type="project" value="TreeGrafter"/>
</dbReference>
<dbReference type="SUPFAM" id="SSF56436">
    <property type="entry name" value="C-type lectin-like"/>
    <property type="match status" value="1"/>
</dbReference>
<dbReference type="PANTHER" id="PTHR12916:SF4">
    <property type="entry name" value="UNINFLATABLE, ISOFORM C"/>
    <property type="match status" value="1"/>
</dbReference>
<evidence type="ECO:0000256" key="6">
    <source>
        <dbReference type="ARBA" id="ARBA00022729"/>
    </source>
</evidence>
<feature type="domain" description="EGF-like" evidence="16">
    <location>
        <begin position="3"/>
        <end position="42"/>
    </location>
</feature>
<feature type="disulfide bond" evidence="13">
    <location>
        <begin position="108"/>
        <end position="117"/>
    </location>
</feature>
<dbReference type="SMART" id="SM00179">
    <property type="entry name" value="EGF_CA"/>
    <property type="match status" value="2"/>
</dbReference>
<protein>
    <recommendedName>
        <fullName evidence="15">Delta-like protein</fullName>
    </recommendedName>
</protein>
<dbReference type="EMBL" id="CAIIXF020000001">
    <property type="protein sequence ID" value="CAH1774353.1"/>
    <property type="molecule type" value="Genomic_DNA"/>
</dbReference>
<dbReference type="AlphaFoldDB" id="A0A8S4N112"/>
<feature type="disulfide bond" evidence="14">
    <location>
        <begin position="121"/>
        <end position="133"/>
    </location>
</feature>
<comment type="caution">
    <text evidence="13">Lacks conserved residue(s) required for the propagation of feature annotation.</text>
</comment>
<evidence type="ECO:0000256" key="3">
    <source>
        <dbReference type="ARBA" id="ARBA00022475"/>
    </source>
</evidence>
<evidence type="ECO:0000256" key="5">
    <source>
        <dbReference type="ARBA" id="ARBA00022692"/>
    </source>
</evidence>
<feature type="non-terminal residue" evidence="18">
    <location>
        <position position="1"/>
    </location>
</feature>
<dbReference type="PANTHER" id="PTHR12916">
    <property type="entry name" value="CYTOCHROME C OXIDASE POLYPEPTIDE VIC-2"/>
    <property type="match status" value="1"/>
</dbReference>
<organism evidence="18 19">
    <name type="scientific">Owenia fusiformis</name>
    <name type="common">Polychaete worm</name>
    <dbReference type="NCBI Taxonomy" id="6347"/>
    <lineage>
        <taxon>Eukaryota</taxon>
        <taxon>Metazoa</taxon>
        <taxon>Spiralia</taxon>
        <taxon>Lophotrochozoa</taxon>
        <taxon>Annelida</taxon>
        <taxon>Polychaeta</taxon>
        <taxon>Sedentaria</taxon>
        <taxon>Canalipalpata</taxon>
        <taxon>Sabellida</taxon>
        <taxon>Oweniida</taxon>
        <taxon>Oweniidae</taxon>
        <taxon>Owenia</taxon>
    </lineage>
</organism>
<feature type="disulfide bond" evidence="13">
    <location>
        <begin position="319"/>
        <end position="328"/>
    </location>
</feature>
<feature type="domain" description="EGF-like" evidence="16">
    <location>
        <begin position="82"/>
        <end position="118"/>
    </location>
</feature>
<keyword evidence="7 15" id="KW-0677">Repeat</keyword>
<dbReference type="CDD" id="cd00054">
    <property type="entry name" value="EGF_CA"/>
    <property type="match status" value="1"/>
</dbReference>
<sequence>ASYWQRVQVDICLNNGTCVHNGTSANDTYCCCAQGFEGDRCQIEKDECAFDPCQNNGTCIDTADSYTCNCTLGYSGTNCEDIIDMCNPNPCQNNAQCFTEGNTFNCNCTDNFFNKTCGTYCEPRDDCGGHYTCDETDGSFDCLSGWTGDACNIQSEEPLCTVEEIIPKSITSNVDIEECLIVTNWRFRGESRSTFIHKFEGCTGTTQTLCEVPKEGSECPSGFTITVGQSCYFMNLDWQTSHANANATCASFNASFAHIETPFEMEQLGLELAKFNDTVRDFKEFPIASYWQRVNVDACLNNATCVRNGSESDDFYCCCADGFEGKACNETNINMCDPNP</sequence>
<dbReference type="Pfam" id="PF01414">
    <property type="entry name" value="DSL"/>
    <property type="match status" value="1"/>
</dbReference>
<name>A0A8S4N112_OWEFU</name>
<evidence type="ECO:0000256" key="15">
    <source>
        <dbReference type="RuleBase" id="RU280815"/>
    </source>
</evidence>
<dbReference type="SUPFAM" id="SSF57196">
    <property type="entry name" value="EGF/Laminin"/>
    <property type="match status" value="3"/>
</dbReference>
<keyword evidence="4 13" id="KW-0245">EGF-like domain</keyword>
<gene>
    <name evidence="18" type="ORF">OFUS_LOCUS1833</name>
</gene>
<dbReference type="SMART" id="SM00181">
    <property type="entry name" value="EGF"/>
    <property type="match status" value="4"/>
</dbReference>
<accession>A0A8S4N112</accession>
<dbReference type="InterPro" id="IPR016187">
    <property type="entry name" value="CTDL_fold"/>
</dbReference>
<feature type="domain" description="DSL" evidence="17">
    <location>
        <begin position="106"/>
        <end position="151"/>
    </location>
</feature>
<dbReference type="PROSITE" id="PS51051">
    <property type="entry name" value="DSL"/>
    <property type="match status" value="1"/>
</dbReference>
<evidence type="ECO:0000313" key="18">
    <source>
        <dbReference type="EMBL" id="CAH1774353.1"/>
    </source>
</evidence>
<dbReference type="FunFam" id="2.10.25.10:FF:000391">
    <property type="entry name" value="Weary, isoform C"/>
    <property type="match status" value="1"/>
</dbReference>
<keyword evidence="19" id="KW-1185">Reference proteome</keyword>
<evidence type="ECO:0000256" key="2">
    <source>
        <dbReference type="ARBA" id="ARBA00022473"/>
    </source>
</evidence>
<comment type="caution">
    <text evidence="18">The sequence shown here is derived from an EMBL/GenBank/DDBJ whole genome shotgun (WGS) entry which is preliminary data.</text>
</comment>
<dbReference type="InterPro" id="IPR001881">
    <property type="entry name" value="EGF-like_Ca-bd_dom"/>
</dbReference>
<feature type="domain" description="EGF-like" evidence="16">
    <location>
        <begin position="290"/>
        <end position="329"/>
    </location>
</feature>
<evidence type="ECO:0000259" key="17">
    <source>
        <dbReference type="PROSITE" id="PS51051"/>
    </source>
</evidence>
<comment type="function">
    <text evidence="15">Putative Notch ligand involved in the mediation of Notch signaling.</text>
</comment>
<feature type="domain" description="EGF-like" evidence="16">
    <location>
        <begin position="44"/>
        <end position="80"/>
    </location>
</feature>
<keyword evidence="3" id="KW-1003">Cell membrane</keyword>
<dbReference type="PROSITE" id="PS01186">
    <property type="entry name" value="EGF_2"/>
    <property type="match status" value="3"/>
</dbReference>
<dbReference type="PROSITE" id="PS00022">
    <property type="entry name" value="EGF_1"/>
    <property type="match status" value="3"/>
</dbReference>
<dbReference type="InterPro" id="IPR000742">
    <property type="entry name" value="EGF"/>
</dbReference>